<dbReference type="Pfam" id="PF03031">
    <property type="entry name" value="NIF"/>
    <property type="match status" value="1"/>
</dbReference>
<feature type="compositionally biased region" description="Basic and acidic residues" evidence="1">
    <location>
        <begin position="62"/>
        <end position="72"/>
    </location>
</feature>
<dbReference type="InterPro" id="IPR011948">
    <property type="entry name" value="Dullard_phosphatase"/>
</dbReference>
<keyword evidence="4" id="KW-1185">Reference proteome</keyword>
<feature type="compositionally biased region" description="Low complexity" evidence="1">
    <location>
        <begin position="85"/>
        <end position="94"/>
    </location>
</feature>
<gene>
    <name evidence="3" type="ORF">BD289DRAFT_363920</name>
</gene>
<feature type="region of interest" description="Disordered" evidence="1">
    <location>
        <begin position="127"/>
        <end position="239"/>
    </location>
</feature>
<protein>
    <submittedName>
        <fullName evidence="3">HAD-like domain-containing protein</fullName>
    </submittedName>
</protein>
<dbReference type="Gene3D" id="3.40.50.1000">
    <property type="entry name" value="HAD superfamily/HAD-like"/>
    <property type="match status" value="1"/>
</dbReference>
<feature type="compositionally biased region" description="Polar residues" evidence="1">
    <location>
        <begin position="192"/>
        <end position="203"/>
    </location>
</feature>
<proteinExistence type="predicted"/>
<feature type="region of interest" description="Disordered" evidence="1">
    <location>
        <begin position="1"/>
        <end position="114"/>
    </location>
</feature>
<dbReference type="PROSITE" id="PS50969">
    <property type="entry name" value="FCP1"/>
    <property type="match status" value="1"/>
</dbReference>
<dbReference type="GO" id="GO:0034198">
    <property type="term" value="P:cellular response to amino acid starvation"/>
    <property type="evidence" value="ECO:0007669"/>
    <property type="project" value="UniProtKB-ARBA"/>
</dbReference>
<dbReference type="InterPro" id="IPR004274">
    <property type="entry name" value="FCP1_dom"/>
</dbReference>
<dbReference type="NCBIfam" id="TIGR02251">
    <property type="entry name" value="HIF-SF_euk"/>
    <property type="match status" value="1"/>
</dbReference>
<dbReference type="AlphaFoldDB" id="A0A2T3AEH1"/>
<dbReference type="STRING" id="2025994.A0A2T3AEH1"/>
<dbReference type="GO" id="GO:0009651">
    <property type="term" value="P:response to salt stress"/>
    <property type="evidence" value="ECO:0007669"/>
    <property type="project" value="UniProtKB-ARBA"/>
</dbReference>
<organism evidence="3 4">
    <name type="scientific">Coniella lustricola</name>
    <dbReference type="NCBI Taxonomy" id="2025994"/>
    <lineage>
        <taxon>Eukaryota</taxon>
        <taxon>Fungi</taxon>
        <taxon>Dikarya</taxon>
        <taxon>Ascomycota</taxon>
        <taxon>Pezizomycotina</taxon>
        <taxon>Sordariomycetes</taxon>
        <taxon>Sordariomycetidae</taxon>
        <taxon>Diaporthales</taxon>
        <taxon>Schizoparmaceae</taxon>
        <taxon>Coniella</taxon>
    </lineage>
</organism>
<dbReference type="SUPFAM" id="SSF56784">
    <property type="entry name" value="HAD-like"/>
    <property type="match status" value="1"/>
</dbReference>
<feature type="compositionally biased region" description="Polar residues" evidence="1">
    <location>
        <begin position="153"/>
        <end position="170"/>
    </location>
</feature>
<evidence type="ECO:0000259" key="2">
    <source>
        <dbReference type="PROSITE" id="PS50969"/>
    </source>
</evidence>
<feature type="compositionally biased region" description="Polar residues" evidence="1">
    <location>
        <begin position="40"/>
        <end position="61"/>
    </location>
</feature>
<dbReference type="EMBL" id="KZ678401">
    <property type="protein sequence ID" value="PSR94160.1"/>
    <property type="molecule type" value="Genomic_DNA"/>
</dbReference>
<name>A0A2T3AEH1_9PEZI</name>
<dbReference type="FunFam" id="3.40.50.1000:FF:000043">
    <property type="entry name" value="General stress response phosphoprotein phosphatase Psr1/2"/>
    <property type="match status" value="1"/>
</dbReference>
<dbReference type="InterPro" id="IPR050365">
    <property type="entry name" value="TIM50"/>
</dbReference>
<dbReference type="InterPro" id="IPR023214">
    <property type="entry name" value="HAD_sf"/>
</dbReference>
<evidence type="ECO:0000256" key="1">
    <source>
        <dbReference type="SAM" id="MobiDB-lite"/>
    </source>
</evidence>
<dbReference type="InterPro" id="IPR036412">
    <property type="entry name" value="HAD-like_sf"/>
</dbReference>
<dbReference type="GO" id="GO:0016791">
    <property type="term" value="F:phosphatase activity"/>
    <property type="evidence" value="ECO:0007669"/>
    <property type="project" value="InterPro"/>
</dbReference>
<dbReference type="GO" id="GO:0045944">
    <property type="term" value="P:positive regulation of transcription by RNA polymerase II"/>
    <property type="evidence" value="ECO:0007669"/>
    <property type="project" value="UniProtKB-ARBA"/>
</dbReference>
<dbReference type="GO" id="GO:1904262">
    <property type="term" value="P:negative regulation of TORC1 signaling"/>
    <property type="evidence" value="ECO:0007669"/>
    <property type="project" value="UniProtKB-ARBA"/>
</dbReference>
<dbReference type="CDD" id="cd07521">
    <property type="entry name" value="HAD_FCP1-like"/>
    <property type="match status" value="1"/>
</dbReference>
<reference evidence="3 4" key="1">
    <citation type="journal article" date="2018" name="Mycol. Prog.">
        <title>Coniella lustricola, a new species from submerged detritus.</title>
        <authorList>
            <person name="Raudabaugh D.B."/>
            <person name="Iturriaga T."/>
            <person name="Carver A."/>
            <person name="Mondo S."/>
            <person name="Pangilinan J."/>
            <person name="Lipzen A."/>
            <person name="He G."/>
            <person name="Amirebrahimi M."/>
            <person name="Grigoriev I.V."/>
            <person name="Miller A.N."/>
        </authorList>
    </citation>
    <scope>NUCLEOTIDE SEQUENCE [LARGE SCALE GENOMIC DNA]</scope>
    <source>
        <strain evidence="3 4">B22-T-1</strain>
    </source>
</reference>
<accession>A0A2T3AEH1</accession>
<dbReference type="Proteomes" id="UP000241462">
    <property type="component" value="Unassembled WGS sequence"/>
</dbReference>
<sequence>MSRDLLEKTQNQESPRDIESSSPEDGAVSKRARSLLRVPSRSSFKNQPSPTASGLSGISTSESRESFGDRSKGSKASIMGRHRNGSASSNRSGGETAQTANSGAQNAAPQQKKKKGGLFAMLCCGVPDDANMLDNEPADVPGHKLEKLPPRPTTASRRQTPSEHNNSRTQLQEKDILQGQSAADSSKAKRVSGTTSQDQSTLAEESKPSTLVGLGGPTVTVEPPLQEASAPDSASHEVAHKDAEGDVDMADADAVQEATEPPVQPVDVEELQALPPAPPMPVVPSPPQEPESGLVIAPDQPQQEWLLPPIQPQHKGRKCLVLDLDETLVHSSFKILHQADFTIPVEIEGNYHNVYVIKRPGVDQFMKRVGELYEVVVFTASVSKYGDPLLDQLDIHGVVHHRLFRESCHNHGGNYVKDLSKVGRDLKDTIIIDNSPTSYIFHPQHAVPISSWFSDAHDNELLDLIPVLEDLAGPNVQDVSLVLDVTL</sequence>
<dbReference type="PANTHER" id="PTHR12210">
    <property type="entry name" value="DULLARD PROTEIN PHOSPHATASE"/>
    <property type="match status" value="1"/>
</dbReference>
<dbReference type="OrthoDB" id="277011at2759"/>
<feature type="domain" description="FCP1 homology" evidence="2">
    <location>
        <begin position="313"/>
        <end position="471"/>
    </location>
</feature>
<evidence type="ECO:0000313" key="3">
    <source>
        <dbReference type="EMBL" id="PSR94160.1"/>
    </source>
</evidence>
<dbReference type="SMART" id="SM00577">
    <property type="entry name" value="CPDc"/>
    <property type="match status" value="1"/>
</dbReference>
<evidence type="ECO:0000313" key="4">
    <source>
        <dbReference type="Proteomes" id="UP000241462"/>
    </source>
</evidence>
<dbReference type="InParanoid" id="A0A2T3AEH1"/>